<protein>
    <submittedName>
        <fullName evidence="2">Metallo-beta-lactamase domain-containing protein 2</fullName>
    </submittedName>
</protein>
<name>A0A9W9ZK04_9CNID</name>
<dbReference type="Pfam" id="PF00753">
    <property type="entry name" value="Lactamase_B"/>
    <property type="match status" value="1"/>
</dbReference>
<organism evidence="2 3">
    <name type="scientific">Desmophyllum pertusum</name>
    <dbReference type="NCBI Taxonomy" id="174260"/>
    <lineage>
        <taxon>Eukaryota</taxon>
        <taxon>Metazoa</taxon>
        <taxon>Cnidaria</taxon>
        <taxon>Anthozoa</taxon>
        <taxon>Hexacorallia</taxon>
        <taxon>Scleractinia</taxon>
        <taxon>Caryophylliina</taxon>
        <taxon>Caryophylliidae</taxon>
        <taxon>Desmophyllum</taxon>
    </lineage>
</organism>
<proteinExistence type="predicted"/>
<sequence>MAEQPFSVEKVHENVYMCREKFYDSWNQANIWLVQGSSADLVIDTGLGLWDLPGFLKQQGLIGDKPVQAVATHVHFDHSGGLHQFENFSIHSLEADAIRNGDSYETLPIFTSFDEISVPPHEGWNMKAYKVKSAEAHRKLRVLHFPGHSRGSIGLIDEHARILFTGDTVYDSPNLIDWLPTSDITAYVQTCRRLQDLSSQVEEVFPGHNDHFDGKRLHSLATDYISRAGACHKITSAFMKGAATVLLKAKHTGNIPAKFCYHACCCCCCLV</sequence>
<evidence type="ECO:0000259" key="1">
    <source>
        <dbReference type="SMART" id="SM00849"/>
    </source>
</evidence>
<evidence type="ECO:0000313" key="3">
    <source>
        <dbReference type="Proteomes" id="UP001163046"/>
    </source>
</evidence>
<dbReference type="AlphaFoldDB" id="A0A9W9ZK04"/>
<dbReference type="PANTHER" id="PTHR42951:SF4">
    <property type="entry name" value="ACYL-COENZYME A THIOESTERASE MBLAC2"/>
    <property type="match status" value="1"/>
</dbReference>
<feature type="domain" description="Metallo-beta-lactamase" evidence="1">
    <location>
        <begin position="28"/>
        <end position="208"/>
    </location>
</feature>
<keyword evidence="3" id="KW-1185">Reference proteome</keyword>
<dbReference type="SUPFAM" id="SSF56281">
    <property type="entry name" value="Metallo-hydrolase/oxidoreductase"/>
    <property type="match status" value="1"/>
</dbReference>
<accession>A0A9W9ZK04</accession>
<dbReference type="PANTHER" id="PTHR42951">
    <property type="entry name" value="METALLO-BETA-LACTAMASE DOMAIN-CONTAINING"/>
    <property type="match status" value="1"/>
</dbReference>
<dbReference type="Proteomes" id="UP001163046">
    <property type="component" value="Unassembled WGS sequence"/>
</dbReference>
<comment type="caution">
    <text evidence="2">The sequence shown here is derived from an EMBL/GenBank/DDBJ whole genome shotgun (WGS) entry which is preliminary data.</text>
</comment>
<dbReference type="InterPro" id="IPR001279">
    <property type="entry name" value="Metallo-B-lactamas"/>
</dbReference>
<reference evidence="2" key="1">
    <citation type="submission" date="2023-01" db="EMBL/GenBank/DDBJ databases">
        <title>Genome assembly of the deep-sea coral Lophelia pertusa.</title>
        <authorList>
            <person name="Herrera S."/>
            <person name="Cordes E."/>
        </authorList>
    </citation>
    <scope>NUCLEOTIDE SEQUENCE</scope>
    <source>
        <strain evidence="2">USNM1676648</strain>
        <tissue evidence="2">Polyp</tissue>
    </source>
</reference>
<dbReference type="EMBL" id="MU825907">
    <property type="protein sequence ID" value="KAJ7383057.1"/>
    <property type="molecule type" value="Genomic_DNA"/>
</dbReference>
<dbReference type="OrthoDB" id="17458at2759"/>
<dbReference type="InterPro" id="IPR036866">
    <property type="entry name" value="RibonucZ/Hydroxyglut_hydro"/>
</dbReference>
<gene>
    <name evidence="2" type="primary">MBLAC2</name>
    <name evidence="2" type="ORF">OS493_030944</name>
</gene>
<dbReference type="SMART" id="SM00849">
    <property type="entry name" value="Lactamase_B"/>
    <property type="match status" value="1"/>
</dbReference>
<dbReference type="Gene3D" id="3.60.15.10">
    <property type="entry name" value="Ribonuclease Z/Hydroxyacylglutathione hydrolase-like"/>
    <property type="match status" value="1"/>
</dbReference>
<dbReference type="InterPro" id="IPR050855">
    <property type="entry name" value="NDM-1-like"/>
</dbReference>
<evidence type="ECO:0000313" key="2">
    <source>
        <dbReference type="EMBL" id="KAJ7383057.1"/>
    </source>
</evidence>